<reference evidence="2 3" key="1">
    <citation type="submission" date="2017-09" db="EMBL/GenBank/DDBJ databases">
        <title>Depth-based differentiation of microbial function through sediment-hosted aquifers and enrichment of novel symbionts in the deep terrestrial subsurface.</title>
        <authorList>
            <person name="Probst A.J."/>
            <person name="Ladd B."/>
            <person name="Jarett J.K."/>
            <person name="Geller-Mcgrath D.E."/>
            <person name="Sieber C.M."/>
            <person name="Emerson J.B."/>
            <person name="Anantharaman K."/>
            <person name="Thomas B.C."/>
            <person name="Malmstrom R."/>
            <person name="Stieglmeier M."/>
            <person name="Klingl A."/>
            <person name="Woyke T."/>
            <person name="Ryan C.M."/>
            <person name="Banfield J.F."/>
        </authorList>
    </citation>
    <scope>NUCLEOTIDE SEQUENCE [LARGE SCALE GENOMIC DNA]</scope>
    <source>
        <strain evidence="2">CG11_big_fil_rev_8_21_14_0_20_40_15</strain>
    </source>
</reference>
<protein>
    <recommendedName>
        <fullName evidence="1">Phosphatidylglycerol lysyltransferase C-terminal domain-containing protein</fullName>
    </recommendedName>
</protein>
<organism evidence="2 3">
    <name type="scientific">Candidatus Portnoybacteria bacterium CG11_big_fil_rev_8_21_14_0_20_40_15</name>
    <dbReference type="NCBI Taxonomy" id="1974817"/>
    <lineage>
        <taxon>Bacteria</taxon>
        <taxon>Candidatus Portnoyibacteriota</taxon>
    </lineage>
</organism>
<dbReference type="InterPro" id="IPR016181">
    <property type="entry name" value="Acyl_CoA_acyltransferase"/>
</dbReference>
<feature type="domain" description="Phosphatidylglycerol lysyltransferase C-terminal" evidence="1">
    <location>
        <begin position="40"/>
        <end position="230"/>
    </location>
</feature>
<evidence type="ECO:0000313" key="3">
    <source>
        <dbReference type="Proteomes" id="UP000229317"/>
    </source>
</evidence>
<gene>
    <name evidence="2" type="ORF">COV84_03285</name>
</gene>
<accession>A0A2H0KSL1</accession>
<sequence length="300" mass="36259">MKIIKDIQSNAQQIQKTISKYGHLAQHHFHFYLNYSRKNEKNVFFEWDGNQGLFAYQRDNIWRVLTDPIALQRSKKKIIFEFFDWTFTHRNIKKIILEDITEDFWKEIVEAVKSSKFRAAKPSYVLLWPLIDLEDWSEKLEGKKWKRLRNMRNKFFKENQVQIKESYQIKKEDLTQLVFKWEKQRGSTDKVHSLQYLRFINNDFQGCDLVRIMLVNNRPVSINAGWNIPNSRDYYSCIGLYDYSYRNIGEVSYLDELTELKRRNYQLVDFGGSEEKLLAFKMKFHPAAIYKTYTFSVFRK</sequence>
<dbReference type="Gene3D" id="3.40.630.30">
    <property type="match status" value="1"/>
</dbReference>
<dbReference type="AlphaFoldDB" id="A0A2H0KSL1"/>
<dbReference type="Pfam" id="PF09924">
    <property type="entry name" value="LPG_synthase_C"/>
    <property type="match status" value="1"/>
</dbReference>
<dbReference type="EMBL" id="PCVO01000048">
    <property type="protein sequence ID" value="PIQ75087.1"/>
    <property type="molecule type" value="Genomic_DNA"/>
</dbReference>
<name>A0A2H0KSL1_9BACT</name>
<comment type="caution">
    <text evidence="2">The sequence shown here is derived from an EMBL/GenBank/DDBJ whole genome shotgun (WGS) entry which is preliminary data.</text>
</comment>
<dbReference type="InterPro" id="IPR024320">
    <property type="entry name" value="LPG_synthase_C"/>
</dbReference>
<dbReference type="SUPFAM" id="SSF55729">
    <property type="entry name" value="Acyl-CoA N-acyltransferases (Nat)"/>
    <property type="match status" value="1"/>
</dbReference>
<proteinExistence type="predicted"/>
<evidence type="ECO:0000259" key="1">
    <source>
        <dbReference type="Pfam" id="PF09924"/>
    </source>
</evidence>
<dbReference type="Proteomes" id="UP000229317">
    <property type="component" value="Unassembled WGS sequence"/>
</dbReference>
<evidence type="ECO:0000313" key="2">
    <source>
        <dbReference type="EMBL" id="PIQ75087.1"/>
    </source>
</evidence>